<comment type="caution">
    <text evidence="3">The sequence shown here is derived from an EMBL/GenBank/DDBJ whole genome shotgun (WGS) entry which is preliminary data.</text>
</comment>
<accession>A0A6N7L8L2</accession>
<organism evidence="3 4">
    <name type="scientific">Sinorhizobium terangae</name>
    <dbReference type="NCBI Taxonomy" id="110322"/>
    <lineage>
        <taxon>Bacteria</taxon>
        <taxon>Pseudomonadati</taxon>
        <taxon>Pseudomonadota</taxon>
        <taxon>Alphaproteobacteria</taxon>
        <taxon>Hyphomicrobiales</taxon>
        <taxon>Rhizobiaceae</taxon>
        <taxon>Sinorhizobium/Ensifer group</taxon>
        <taxon>Sinorhizobium</taxon>
    </lineage>
</organism>
<dbReference type="Gene3D" id="1.10.287.950">
    <property type="entry name" value="Methyl-accepting chemotaxis protein"/>
    <property type="match status" value="1"/>
</dbReference>
<evidence type="ECO:0000259" key="2">
    <source>
        <dbReference type="PROSITE" id="PS50111"/>
    </source>
</evidence>
<dbReference type="GO" id="GO:0016020">
    <property type="term" value="C:membrane"/>
    <property type="evidence" value="ECO:0007669"/>
    <property type="project" value="InterPro"/>
</dbReference>
<dbReference type="InterPro" id="IPR004089">
    <property type="entry name" value="MCPsignal_dom"/>
</dbReference>
<dbReference type="Gene3D" id="1.10.287.500">
    <property type="entry name" value="Helix hairpin bin"/>
    <property type="match status" value="1"/>
</dbReference>
<dbReference type="PROSITE" id="PS50111">
    <property type="entry name" value="CHEMOTAXIS_TRANSDUC_2"/>
    <property type="match status" value="1"/>
</dbReference>
<dbReference type="Proteomes" id="UP000439983">
    <property type="component" value="Unassembled WGS sequence"/>
</dbReference>
<sequence>MALAIQTSSPASVSRADLIERLSLAHARIEASFIEGGATLVAVMEMITGLIDTLDRFTRMLDGETTAATITGLQRTVADLANLPDLAASRQAAFDEISQRCADAFRHVEEMRETFRYLKVFATTVKITGASIAEFADFADEIRERIHSGAEEINYFAAKLDRMRGELAAARNFSAGIRDEFRVTIPEIVANLDENARRLKAQHERMAALAAEVKTVAQAVQGKIATTLSALQIGDITRQRIEHVLSSFLHLDAFLSSADGQGLVTVEVSGVEATIFHLAHAQLDVTLADFRQKCASIFATIASFSADASRILALRDDIAGYRGDPDASILKAMEYDIGHACDLVSRVEGRSQDSTALVGSVTGAVQSLIASIETIRSIKTDIHYMALNSNLRCSRLGDEGRSVNVVSGELRTFAGRLETPADEVVDDMRRVERAAETLGSGPRSDLSNFGTPLAEARGAVASVLEEMNSSLAALGAEGDAVFGRIAAAVRTLDFENNLGEVLDGCVAIAAELAGASEPPAPIPAAESLRQRIYADYTMAQERDIHRGIFPSAVLDAMPQPTVGASQSDEDLFEDALF</sequence>
<evidence type="ECO:0000313" key="3">
    <source>
        <dbReference type="EMBL" id="MQX13936.1"/>
    </source>
</evidence>
<dbReference type="AlphaFoldDB" id="A0A6N7L8L2"/>
<dbReference type="EMBL" id="WITC01000021">
    <property type="protein sequence ID" value="MQX13936.1"/>
    <property type="molecule type" value="Genomic_DNA"/>
</dbReference>
<dbReference type="SUPFAM" id="SSF58104">
    <property type="entry name" value="Methyl-accepting chemotaxis protein (MCP) signaling domain"/>
    <property type="match status" value="1"/>
</dbReference>
<protein>
    <submittedName>
        <fullName evidence="3">Chemotaxis protein</fullName>
    </submittedName>
</protein>
<name>A0A6N7L8L2_SINTE</name>
<keyword evidence="1" id="KW-0807">Transducer</keyword>
<reference evidence="3 4" key="1">
    <citation type="journal article" date="2013" name="Genome Biol.">
        <title>Comparative genomics of the core and accessory genomes of 48 Sinorhizobium strains comprising five genospecies.</title>
        <authorList>
            <person name="Sugawara M."/>
            <person name="Epstein B."/>
            <person name="Badgley B.D."/>
            <person name="Unno T."/>
            <person name="Xu L."/>
            <person name="Reese J."/>
            <person name="Gyaneshwar P."/>
            <person name="Denny R."/>
            <person name="Mudge J."/>
            <person name="Bharti A.K."/>
            <person name="Farmer A.D."/>
            <person name="May G.D."/>
            <person name="Woodward J.E."/>
            <person name="Medigue C."/>
            <person name="Vallenet D."/>
            <person name="Lajus A."/>
            <person name="Rouy Z."/>
            <person name="Martinez-Vaz B."/>
            <person name="Tiffin P."/>
            <person name="Young N.D."/>
            <person name="Sadowsky M.J."/>
        </authorList>
    </citation>
    <scope>NUCLEOTIDE SEQUENCE [LARGE SCALE GENOMIC DNA]</scope>
    <source>
        <strain evidence="3 4">USDA4894</strain>
    </source>
</reference>
<dbReference type="GO" id="GO:0007165">
    <property type="term" value="P:signal transduction"/>
    <property type="evidence" value="ECO:0007669"/>
    <property type="project" value="UniProtKB-KW"/>
</dbReference>
<proteinExistence type="predicted"/>
<evidence type="ECO:0000313" key="4">
    <source>
        <dbReference type="Proteomes" id="UP000439983"/>
    </source>
</evidence>
<keyword evidence="4" id="KW-1185">Reference proteome</keyword>
<evidence type="ECO:0000256" key="1">
    <source>
        <dbReference type="PROSITE-ProRule" id="PRU00284"/>
    </source>
</evidence>
<gene>
    <name evidence="3" type="ORF">GHK62_03910</name>
</gene>
<dbReference type="RefSeq" id="WP_184108785.1">
    <property type="nucleotide sequence ID" value="NZ_JACIGA010000010.1"/>
</dbReference>
<feature type="domain" description="Methyl-accepting transducer" evidence="2">
    <location>
        <begin position="337"/>
        <end position="437"/>
    </location>
</feature>